<dbReference type="GO" id="GO:0030288">
    <property type="term" value="C:outer membrane-bounded periplasmic space"/>
    <property type="evidence" value="ECO:0007669"/>
    <property type="project" value="UniProtKB-UniRule"/>
</dbReference>
<dbReference type="InterPro" id="IPR032519">
    <property type="entry name" value="YbgF_tri"/>
</dbReference>
<evidence type="ECO:0000313" key="4">
    <source>
        <dbReference type="Proteomes" id="UP000001982"/>
    </source>
</evidence>
<dbReference type="eggNOG" id="COG1729">
    <property type="taxonomic scope" value="Bacteria"/>
</dbReference>
<comment type="subcellular location">
    <subcellularLocation>
        <location evidence="1">Periplasm</location>
    </subcellularLocation>
</comment>
<dbReference type="OrthoDB" id="9768142at2"/>
<evidence type="ECO:0000313" key="3">
    <source>
        <dbReference type="EMBL" id="ABE54682.1"/>
    </source>
</evidence>
<protein>
    <recommendedName>
        <fullName evidence="1">Cell division coordinator CpoB</fullName>
    </recommendedName>
</protein>
<evidence type="ECO:0000259" key="2">
    <source>
        <dbReference type="Pfam" id="PF16331"/>
    </source>
</evidence>
<dbReference type="AlphaFoldDB" id="Q12PE4"/>
<dbReference type="InterPro" id="IPR014162">
    <property type="entry name" value="CpoB_C"/>
</dbReference>
<proteinExistence type="inferred from homology"/>
<dbReference type="STRING" id="318161.Sden_1396"/>
<name>Q12PE4_SHEDO</name>
<gene>
    <name evidence="1" type="primary">cpoB</name>
    <name evidence="3" type="ordered locus">Sden_1396</name>
</gene>
<comment type="function">
    <text evidence="1">Mediates coordination of peptidoglycan synthesis and outer membrane constriction during cell division.</text>
</comment>
<dbReference type="EMBL" id="CP000302">
    <property type="protein sequence ID" value="ABE54682.1"/>
    <property type="molecule type" value="Genomic_DNA"/>
</dbReference>
<sequence length="261" mass="28688" precursor="true">MRYALIVAAIICGIGTAMAAPAPVDDLYGGSSDERLAKLERILKARQQNDFDMQRRLDTLQNEVLELRGITEQQNYQINQMLQRQRQLYEEIAAVSVKSTTPVSAPSGTSVTTSTSVASNTASNVPVVAESMTSSLDETGSYERAVNLVLKERQYDAAIPAFREFIKQYPDSAYAPNANYWLGQLLYNKSDYESAKQAFSTVVSKYADSSKRADSLVKLGMIAEKSNDNNGARALYNKVLKEYANSASARLAQQQLSALKG</sequence>
<dbReference type="Pfam" id="PF13174">
    <property type="entry name" value="TPR_6"/>
    <property type="match status" value="1"/>
</dbReference>
<accession>Q12PE4</accession>
<feature type="domain" description="YbgF trimerisation" evidence="2">
    <location>
        <begin position="32"/>
        <end position="103"/>
    </location>
</feature>
<keyword evidence="4" id="KW-1185">Reference proteome</keyword>
<dbReference type="NCBIfam" id="TIGR02795">
    <property type="entry name" value="tol_pal_ybgF"/>
    <property type="match status" value="1"/>
</dbReference>
<organism evidence="3 4">
    <name type="scientific">Shewanella denitrificans (strain OS217 / ATCC BAA-1090 / DSM 15013)</name>
    <dbReference type="NCBI Taxonomy" id="318161"/>
    <lineage>
        <taxon>Bacteria</taxon>
        <taxon>Pseudomonadati</taxon>
        <taxon>Pseudomonadota</taxon>
        <taxon>Gammaproteobacteria</taxon>
        <taxon>Alteromonadales</taxon>
        <taxon>Shewanellaceae</taxon>
        <taxon>Shewanella</taxon>
    </lineage>
</organism>
<keyword evidence="1" id="KW-0574">Periplasm</keyword>
<dbReference type="HAMAP" id="MF_02066">
    <property type="entry name" value="CpoB"/>
    <property type="match status" value="1"/>
</dbReference>
<dbReference type="SUPFAM" id="SSF48452">
    <property type="entry name" value="TPR-like"/>
    <property type="match status" value="1"/>
</dbReference>
<keyword evidence="1" id="KW-0132">Cell division</keyword>
<dbReference type="InterPro" id="IPR034706">
    <property type="entry name" value="CpoB"/>
</dbReference>
<dbReference type="Gene3D" id="1.20.5.110">
    <property type="match status" value="1"/>
</dbReference>
<dbReference type="GO" id="GO:0043093">
    <property type="term" value="P:FtsZ-dependent cytokinesis"/>
    <property type="evidence" value="ECO:0007669"/>
    <property type="project" value="UniProtKB-UniRule"/>
</dbReference>
<dbReference type="RefSeq" id="WP_011495840.1">
    <property type="nucleotide sequence ID" value="NC_007954.1"/>
</dbReference>
<dbReference type="KEGG" id="sdn:Sden_1396"/>
<dbReference type="HOGENOM" id="CLU_044315_4_0_6"/>
<dbReference type="Pfam" id="PF16331">
    <property type="entry name" value="TolA_bind_tri"/>
    <property type="match status" value="1"/>
</dbReference>
<reference evidence="3 4" key="1">
    <citation type="submission" date="2006-03" db="EMBL/GenBank/DDBJ databases">
        <title>Complete sequence of Shewanella denitrificans OS217.</title>
        <authorList>
            <consortium name="US DOE Joint Genome Institute"/>
            <person name="Copeland A."/>
            <person name="Lucas S."/>
            <person name="Lapidus A."/>
            <person name="Barry K."/>
            <person name="Detter J.C."/>
            <person name="Glavina del Rio T."/>
            <person name="Hammon N."/>
            <person name="Israni S."/>
            <person name="Dalin E."/>
            <person name="Tice H."/>
            <person name="Pitluck S."/>
            <person name="Brettin T."/>
            <person name="Bruce D."/>
            <person name="Han C."/>
            <person name="Tapia R."/>
            <person name="Gilna P."/>
            <person name="Kiss H."/>
            <person name="Schmutz J."/>
            <person name="Larimer F."/>
            <person name="Land M."/>
            <person name="Hauser L."/>
            <person name="Kyrpides N."/>
            <person name="Lykidis A."/>
            <person name="Richardson P."/>
        </authorList>
    </citation>
    <scope>NUCLEOTIDE SEQUENCE [LARGE SCALE GENOMIC DNA]</scope>
    <source>
        <strain evidence="4">OS217 / ATCC BAA-1090 / DSM 15013</strain>
    </source>
</reference>
<feature type="signal peptide" evidence="1">
    <location>
        <begin position="1"/>
        <end position="19"/>
    </location>
</feature>
<dbReference type="Proteomes" id="UP000001982">
    <property type="component" value="Chromosome"/>
</dbReference>
<feature type="chain" id="PRO_5009992450" description="Cell division coordinator CpoB" evidence="1">
    <location>
        <begin position="20"/>
        <end position="261"/>
    </location>
</feature>
<keyword evidence="1" id="KW-0732">Signal</keyword>
<dbReference type="GO" id="GO:0070206">
    <property type="term" value="P:protein trimerization"/>
    <property type="evidence" value="ECO:0007669"/>
    <property type="project" value="InterPro"/>
</dbReference>
<evidence type="ECO:0000256" key="1">
    <source>
        <dbReference type="HAMAP-Rule" id="MF_02066"/>
    </source>
</evidence>
<dbReference type="Pfam" id="PF13432">
    <property type="entry name" value="TPR_16"/>
    <property type="match status" value="1"/>
</dbReference>
<dbReference type="InterPro" id="IPR019734">
    <property type="entry name" value="TPR_rpt"/>
</dbReference>
<keyword evidence="1" id="KW-0131">Cell cycle</keyword>
<dbReference type="Gene3D" id="1.25.40.10">
    <property type="entry name" value="Tetratricopeptide repeat domain"/>
    <property type="match status" value="1"/>
</dbReference>
<comment type="similarity">
    <text evidence="1">Belongs to the CpoB family.</text>
</comment>
<dbReference type="InterPro" id="IPR011990">
    <property type="entry name" value="TPR-like_helical_dom_sf"/>
</dbReference>